<gene>
    <name evidence="3" type="ordered locus">Acid_2414</name>
</gene>
<reference evidence="3" key="1">
    <citation type="submission" date="2006-10" db="EMBL/GenBank/DDBJ databases">
        <title>Complete sequence of Solibacter usitatus Ellin6076.</title>
        <authorList>
            <consortium name="US DOE Joint Genome Institute"/>
            <person name="Copeland A."/>
            <person name="Lucas S."/>
            <person name="Lapidus A."/>
            <person name="Barry K."/>
            <person name="Detter J.C."/>
            <person name="Glavina del Rio T."/>
            <person name="Hammon N."/>
            <person name="Israni S."/>
            <person name="Dalin E."/>
            <person name="Tice H."/>
            <person name="Pitluck S."/>
            <person name="Thompson L.S."/>
            <person name="Brettin T."/>
            <person name="Bruce D."/>
            <person name="Han C."/>
            <person name="Tapia R."/>
            <person name="Gilna P."/>
            <person name="Schmutz J."/>
            <person name="Larimer F."/>
            <person name="Land M."/>
            <person name="Hauser L."/>
            <person name="Kyrpides N."/>
            <person name="Mikhailova N."/>
            <person name="Janssen P.H."/>
            <person name="Kuske C.R."/>
            <person name="Richardson P."/>
        </authorList>
    </citation>
    <scope>NUCLEOTIDE SEQUENCE</scope>
    <source>
        <strain evidence="3">Ellin6076</strain>
    </source>
</reference>
<evidence type="ECO:0000256" key="1">
    <source>
        <dbReference type="SAM" id="SignalP"/>
    </source>
</evidence>
<accession>Q025C3</accession>
<evidence type="ECO:0000313" key="3">
    <source>
        <dbReference type="EMBL" id="ABJ83403.1"/>
    </source>
</evidence>
<keyword evidence="1" id="KW-0732">Signal</keyword>
<protein>
    <recommendedName>
        <fullName evidence="2">PepSY domain-containing protein</fullName>
    </recommendedName>
</protein>
<dbReference type="InterPro" id="IPR025711">
    <property type="entry name" value="PepSY"/>
</dbReference>
<name>Q025C3_SOLUE</name>
<dbReference type="SUPFAM" id="SSF160574">
    <property type="entry name" value="BT0923-like"/>
    <property type="match status" value="1"/>
</dbReference>
<sequence precursor="true">MPFRKFRSTRYASLMKLIAFTFFALAGIAAASGLQLKDLPAAVQKTVQEQTKGAGIKSISKETEKGVTQYEIETIVNGKHRDFNVDTKGGLVVVEEETSIDSIPPAAKAAIEKKVTGGKLGVVETVTRGSTTFYEASFTTNTGKKRAILVKPDGTETKD</sequence>
<feature type="domain" description="PepSY" evidence="2">
    <location>
        <begin position="43"/>
        <end position="86"/>
    </location>
</feature>
<proteinExistence type="predicted"/>
<dbReference type="Pfam" id="PF03413">
    <property type="entry name" value="PepSY"/>
    <property type="match status" value="1"/>
</dbReference>
<dbReference type="STRING" id="234267.Acid_2414"/>
<organism evidence="3">
    <name type="scientific">Solibacter usitatus (strain Ellin6076)</name>
    <dbReference type="NCBI Taxonomy" id="234267"/>
    <lineage>
        <taxon>Bacteria</taxon>
        <taxon>Pseudomonadati</taxon>
        <taxon>Acidobacteriota</taxon>
        <taxon>Terriglobia</taxon>
        <taxon>Bryobacterales</taxon>
        <taxon>Solibacteraceae</taxon>
        <taxon>Candidatus Solibacter</taxon>
    </lineage>
</organism>
<dbReference type="InParanoid" id="Q025C3"/>
<feature type="signal peptide" evidence="1">
    <location>
        <begin position="1"/>
        <end position="26"/>
    </location>
</feature>
<dbReference type="Gene3D" id="3.10.450.40">
    <property type="match status" value="1"/>
</dbReference>
<dbReference type="AlphaFoldDB" id="Q025C3"/>
<dbReference type="eggNOG" id="COG3212">
    <property type="taxonomic scope" value="Bacteria"/>
</dbReference>
<evidence type="ECO:0000259" key="2">
    <source>
        <dbReference type="Pfam" id="PF03413"/>
    </source>
</evidence>
<dbReference type="KEGG" id="sus:Acid_2414"/>
<dbReference type="HOGENOM" id="CLU_1659582_0_0_0"/>
<dbReference type="EMBL" id="CP000473">
    <property type="protein sequence ID" value="ABJ83403.1"/>
    <property type="molecule type" value="Genomic_DNA"/>
</dbReference>
<feature type="chain" id="PRO_5004163141" description="PepSY domain-containing protein" evidence="1">
    <location>
        <begin position="27"/>
        <end position="159"/>
    </location>
</feature>